<evidence type="ECO:0000256" key="3">
    <source>
        <dbReference type="ARBA" id="ARBA00022448"/>
    </source>
</evidence>
<evidence type="ECO:0000256" key="1">
    <source>
        <dbReference type="ARBA" id="ARBA00004141"/>
    </source>
</evidence>
<keyword evidence="11" id="KW-1185">Reference proteome</keyword>
<dbReference type="InterPro" id="IPR027469">
    <property type="entry name" value="Cation_efflux_TMD_sf"/>
</dbReference>
<accession>A0AAN8IRA1</accession>
<dbReference type="Pfam" id="PF01545">
    <property type="entry name" value="Cation_efflux"/>
    <property type="match status" value="1"/>
</dbReference>
<dbReference type="Proteomes" id="UP001331761">
    <property type="component" value="Unassembled WGS sequence"/>
</dbReference>
<dbReference type="InterPro" id="IPR058533">
    <property type="entry name" value="Cation_efflux_TM"/>
</dbReference>
<dbReference type="SUPFAM" id="SSF160240">
    <property type="entry name" value="Cation efflux protein cytoplasmic domain-like"/>
    <property type="match status" value="1"/>
</dbReference>
<evidence type="ECO:0000256" key="6">
    <source>
        <dbReference type="ARBA" id="ARBA00023136"/>
    </source>
</evidence>
<dbReference type="Gene3D" id="1.20.1510.10">
    <property type="entry name" value="Cation efflux protein transmembrane domain"/>
    <property type="match status" value="1"/>
</dbReference>
<dbReference type="InterPro" id="IPR027470">
    <property type="entry name" value="Cation_efflux_CTD"/>
</dbReference>
<evidence type="ECO:0000259" key="9">
    <source>
        <dbReference type="Pfam" id="PF16916"/>
    </source>
</evidence>
<keyword evidence="3" id="KW-0813">Transport</keyword>
<dbReference type="GO" id="GO:0016020">
    <property type="term" value="C:membrane"/>
    <property type="evidence" value="ECO:0007669"/>
    <property type="project" value="UniProtKB-SubCell"/>
</dbReference>
<evidence type="ECO:0000259" key="8">
    <source>
        <dbReference type="Pfam" id="PF01545"/>
    </source>
</evidence>
<feature type="domain" description="Cation efflux protein transmembrane" evidence="8">
    <location>
        <begin position="78"/>
        <end position="264"/>
    </location>
</feature>
<evidence type="ECO:0000256" key="7">
    <source>
        <dbReference type="SAM" id="Phobius"/>
    </source>
</evidence>
<comment type="similarity">
    <text evidence="2">Belongs to the cation diffusion facilitator (CDF) transporter (TC 2.A.4) family. SLC30A subfamily.</text>
</comment>
<dbReference type="InterPro" id="IPR036837">
    <property type="entry name" value="Cation_efflux_CTD_sf"/>
</dbReference>
<feature type="transmembrane region" description="Helical" evidence="7">
    <location>
        <begin position="72"/>
        <end position="94"/>
    </location>
</feature>
<organism evidence="10 11">
    <name type="scientific">Trichostrongylus colubriformis</name>
    <name type="common">Black scour worm</name>
    <dbReference type="NCBI Taxonomy" id="6319"/>
    <lineage>
        <taxon>Eukaryota</taxon>
        <taxon>Metazoa</taxon>
        <taxon>Ecdysozoa</taxon>
        <taxon>Nematoda</taxon>
        <taxon>Chromadorea</taxon>
        <taxon>Rhabditida</taxon>
        <taxon>Rhabditina</taxon>
        <taxon>Rhabditomorpha</taxon>
        <taxon>Strongyloidea</taxon>
        <taxon>Trichostrongylidae</taxon>
        <taxon>Trichostrongylus</taxon>
    </lineage>
</organism>
<evidence type="ECO:0000256" key="4">
    <source>
        <dbReference type="ARBA" id="ARBA00022692"/>
    </source>
</evidence>
<reference evidence="10 11" key="1">
    <citation type="submission" date="2019-10" db="EMBL/GenBank/DDBJ databases">
        <title>Assembly and Annotation for the nematode Trichostrongylus colubriformis.</title>
        <authorList>
            <person name="Martin J."/>
        </authorList>
    </citation>
    <scope>NUCLEOTIDE SEQUENCE [LARGE SCALE GENOMIC DNA]</scope>
    <source>
        <strain evidence="10">G859</strain>
        <tissue evidence="10">Whole worm</tissue>
    </source>
</reference>
<dbReference type="NCBIfam" id="TIGR01297">
    <property type="entry name" value="CDF"/>
    <property type="match status" value="1"/>
</dbReference>
<dbReference type="InterPro" id="IPR050291">
    <property type="entry name" value="CDF_Transporter"/>
</dbReference>
<gene>
    <name evidence="10" type="ORF">GCK32_013774</name>
</gene>
<evidence type="ECO:0000313" key="10">
    <source>
        <dbReference type="EMBL" id="KAK5980358.1"/>
    </source>
</evidence>
<dbReference type="FunFam" id="1.20.1510.10:FF:000005">
    <property type="entry name" value="Putative Cation diffusion facilitator 1"/>
    <property type="match status" value="1"/>
</dbReference>
<dbReference type="EMBL" id="WIXE01007515">
    <property type="protein sequence ID" value="KAK5980358.1"/>
    <property type="molecule type" value="Genomic_DNA"/>
</dbReference>
<feature type="transmembrane region" description="Helical" evidence="7">
    <location>
        <begin position="100"/>
        <end position="121"/>
    </location>
</feature>
<feature type="transmembrane region" description="Helical" evidence="7">
    <location>
        <begin position="239"/>
        <end position="257"/>
    </location>
</feature>
<protein>
    <submittedName>
        <fullName evidence="10">Cation efflux protein family and Cation efflux protein transmembrane domain</fullName>
    </submittedName>
</protein>
<dbReference type="InterPro" id="IPR002524">
    <property type="entry name" value="Cation_efflux"/>
</dbReference>
<sequence length="350" mass="39908">MSVRRRTVTQESLGNTGVVQNLVTNQLSPLKRRLTEEYYEHQSRLLKLYEQDKQLLRSGKSCKPKQEDEGWLLMRCCFALNIFSLIGTLIASYLSGSLSIMSTFVDSLMDLLCSAVMNSCLRLIEKSDTFNYPRGRERLESIGVLICAVLMAFANVGMAMQAMDHILDVSSKPEMTRATVLIMWLQTSLKAVLSWICYKKATPSSIVIAMDLRNDVVSRISAIIFAHIGDKYWRIADPIGAILLCMMIAMSWFRHAIENVPHLVGRRAEQEQVSRILRIAIDHDERIRCLDHLMVYHTGAKAFVELHIVMDEGLPLKITHDICHPLEKKLQRLEFVERAFVHCDYACDGD</sequence>
<evidence type="ECO:0000256" key="5">
    <source>
        <dbReference type="ARBA" id="ARBA00022989"/>
    </source>
</evidence>
<dbReference type="SUPFAM" id="SSF161111">
    <property type="entry name" value="Cation efflux protein transmembrane domain-like"/>
    <property type="match status" value="1"/>
</dbReference>
<dbReference type="PANTHER" id="PTHR43840">
    <property type="entry name" value="MITOCHONDRIAL METAL TRANSPORTER 1-RELATED"/>
    <property type="match status" value="1"/>
</dbReference>
<evidence type="ECO:0000313" key="11">
    <source>
        <dbReference type="Proteomes" id="UP001331761"/>
    </source>
</evidence>
<keyword evidence="6 7" id="KW-0472">Membrane</keyword>
<dbReference type="AlphaFoldDB" id="A0AAN8IRA1"/>
<dbReference type="Pfam" id="PF16916">
    <property type="entry name" value="ZT_dimer"/>
    <property type="match status" value="1"/>
</dbReference>
<dbReference type="PANTHER" id="PTHR43840:SF6">
    <property type="entry name" value="CATION EFFLUX PROTEIN CYTOPLASMIC DOMAIN-CONTAINING PROTEIN"/>
    <property type="match status" value="1"/>
</dbReference>
<name>A0AAN8IRA1_TRICO</name>
<feature type="transmembrane region" description="Helical" evidence="7">
    <location>
        <begin position="142"/>
        <end position="163"/>
    </location>
</feature>
<evidence type="ECO:0000256" key="2">
    <source>
        <dbReference type="ARBA" id="ARBA00008873"/>
    </source>
</evidence>
<proteinExistence type="inferred from homology"/>
<keyword evidence="4 7" id="KW-0812">Transmembrane</keyword>
<keyword evidence="5 7" id="KW-1133">Transmembrane helix</keyword>
<comment type="subcellular location">
    <subcellularLocation>
        <location evidence="1">Membrane</location>
        <topology evidence="1">Multi-pass membrane protein</topology>
    </subcellularLocation>
</comment>
<dbReference type="Gene3D" id="3.30.70.1350">
    <property type="entry name" value="Cation efflux protein, cytoplasmic domain"/>
    <property type="match status" value="1"/>
</dbReference>
<feature type="domain" description="Cation efflux protein cytoplasmic" evidence="9">
    <location>
        <begin position="269"/>
        <end position="344"/>
    </location>
</feature>
<dbReference type="GO" id="GO:0008324">
    <property type="term" value="F:monoatomic cation transmembrane transporter activity"/>
    <property type="evidence" value="ECO:0007669"/>
    <property type="project" value="InterPro"/>
</dbReference>
<comment type="caution">
    <text evidence="10">The sequence shown here is derived from an EMBL/GenBank/DDBJ whole genome shotgun (WGS) entry which is preliminary data.</text>
</comment>